<feature type="region of interest" description="Disordered" evidence="2">
    <location>
        <begin position="1"/>
        <end position="96"/>
    </location>
</feature>
<evidence type="ECO:0000256" key="2">
    <source>
        <dbReference type="SAM" id="MobiDB-lite"/>
    </source>
</evidence>
<dbReference type="GeneID" id="17359332"/>
<feature type="compositionally biased region" description="Basic residues" evidence="2">
    <location>
        <begin position="62"/>
        <end position="72"/>
    </location>
</feature>
<feature type="coiled-coil region" evidence="1">
    <location>
        <begin position="98"/>
        <end position="265"/>
    </location>
</feature>
<sequence>MAAAGPHQGAGSHQAASPDVQELRRSLDQQRAQLEMPDPWGVSPSALAAKQGTSDAAGGRAPPRHHRRHTRPQQHAGYAGAVPASAGWTQQAHASSPAARAQAAAAAAAAAAKQAEAAAAAARAAAADAAQEEEEQRQLKAAPSEWQAQLVEQRLQLLEARAQLCEREEVVQQLQKRLAAVEAAIADALEAKQQQQGELFELHMDLEERAAEVQRLQEEAAAAAQVQEAAAAAAAEDVALLEEELKEKRVLIECLQADLAAASARQSQAGAGGDGDGALEAAPAPPLFTTFGPTLMGKTVRVWWSERQAWVPGRVVHVIMPDRVQTVECRGGVGPRMMLQRFRLERERFQVQVAEGRWVQYENGRQVPPERTEQ</sequence>
<accession>E1Z211</accession>
<dbReference type="InParanoid" id="E1Z211"/>
<dbReference type="AlphaFoldDB" id="E1Z211"/>
<evidence type="ECO:0000313" key="4">
    <source>
        <dbReference type="Proteomes" id="UP000008141"/>
    </source>
</evidence>
<gene>
    <name evidence="3" type="ORF">CHLNCDRAFT_132957</name>
</gene>
<proteinExistence type="predicted"/>
<name>E1Z211_CHLVA</name>
<dbReference type="RefSeq" id="XP_005852016.1">
    <property type="nucleotide sequence ID" value="XM_005851954.1"/>
</dbReference>
<organism evidence="4">
    <name type="scientific">Chlorella variabilis</name>
    <name type="common">Green alga</name>
    <dbReference type="NCBI Taxonomy" id="554065"/>
    <lineage>
        <taxon>Eukaryota</taxon>
        <taxon>Viridiplantae</taxon>
        <taxon>Chlorophyta</taxon>
        <taxon>core chlorophytes</taxon>
        <taxon>Trebouxiophyceae</taxon>
        <taxon>Chlorellales</taxon>
        <taxon>Chlorellaceae</taxon>
        <taxon>Chlorella clade</taxon>
        <taxon>Chlorella</taxon>
    </lineage>
</organism>
<reference evidence="3 4" key="1">
    <citation type="journal article" date="2010" name="Plant Cell">
        <title>The Chlorella variabilis NC64A genome reveals adaptation to photosymbiosis, coevolution with viruses, and cryptic sex.</title>
        <authorList>
            <person name="Blanc G."/>
            <person name="Duncan G."/>
            <person name="Agarkova I."/>
            <person name="Borodovsky M."/>
            <person name="Gurnon J."/>
            <person name="Kuo A."/>
            <person name="Lindquist E."/>
            <person name="Lucas S."/>
            <person name="Pangilinan J."/>
            <person name="Polle J."/>
            <person name="Salamov A."/>
            <person name="Terry A."/>
            <person name="Yamada T."/>
            <person name="Dunigan D.D."/>
            <person name="Grigoriev I.V."/>
            <person name="Claverie J.M."/>
            <person name="Van Etten J.L."/>
        </authorList>
    </citation>
    <scope>NUCLEOTIDE SEQUENCE [LARGE SCALE GENOMIC DNA]</scope>
    <source>
        <strain evidence="3 4">NC64A</strain>
    </source>
</reference>
<dbReference type="KEGG" id="cvr:CHLNCDRAFT_132957"/>
<dbReference type="EMBL" id="GL433835">
    <property type="protein sequence ID" value="EFN59914.1"/>
    <property type="molecule type" value="Genomic_DNA"/>
</dbReference>
<keyword evidence="4" id="KW-1185">Reference proteome</keyword>
<dbReference type="Proteomes" id="UP000008141">
    <property type="component" value="Unassembled WGS sequence"/>
</dbReference>
<protein>
    <submittedName>
        <fullName evidence="3">Uncharacterized protein</fullName>
    </submittedName>
</protein>
<evidence type="ECO:0000256" key="1">
    <source>
        <dbReference type="SAM" id="Coils"/>
    </source>
</evidence>
<keyword evidence="1" id="KW-0175">Coiled coil</keyword>
<evidence type="ECO:0000313" key="3">
    <source>
        <dbReference type="EMBL" id="EFN59914.1"/>
    </source>
</evidence>